<dbReference type="GeneTree" id="ENSGT01030000234551"/>
<name>A0A8C4XC66_ERPCA</name>
<accession>A0A8C4XC66</accession>
<dbReference type="OrthoDB" id="5565075at2759"/>
<keyword evidence="2" id="KW-0645">Protease</keyword>
<dbReference type="GO" id="GO:0006508">
    <property type="term" value="P:proteolysis"/>
    <property type="evidence" value="ECO:0007669"/>
    <property type="project" value="UniProtKB-KW"/>
</dbReference>
<feature type="signal peptide" evidence="8">
    <location>
        <begin position="1"/>
        <end position="19"/>
    </location>
</feature>
<keyword evidence="6" id="KW-0865">Zymogen</keyword>
<dbReference type="PROSITE" id="PS50240">
    <property type="entry name" value="TRYPSIN_DOM"/>
    <property type="match status" value="1"/>
</dbReference>
<dbReference type="PANTHER" id="PTHR24271">
    <property type="entry name" value="KALLIKREIN-RELATED"/>
    <property type="match status" value="1"/>
</dbReference>
<dbReference type="PANTHER" id="PTHR24271:SF81">
    <property type="entry name" value="GRANZYME B"/>
    <property type="match status" value="1"/>
</dbReference>
<evidence type="ECO:0000256" key="1">
    <source>
        <dbReference type="ARBA" id="ARBA00009228"/>
    </source>
</evidence>
<proteinExistence type="inferred from homology"/>
<dbReference type="InterPro" id="IPR001254">
    <property type="entry name" value="Trypsin_dom"/>
</dbReference>
<keyword evidence="11" id="KW-1185">Reference proteome</keyword>
<reference evidence="10" key="3">
    <citation type="submission" date="2025-09" db="UniProtKB">
        <authorList>
            <consortium name="Ensembl"/>
        </authorList>
    </citation>
    <scope>IDENTIFICATION</scope>
</reference>
<dbReference type="CDD" id="cd00190">
    <property type="entry name" value="Tryp_SPc"/>
    <property type="match status" value="1"/>
</dbReference>
<evidence type="ECO:0000256" key="2">
    <source>
        <dbReference type="ARBA" id="ARBA00022670"/>
    </source>
</evidence>
<evidence type="ECO:0000256" key="8">
    <source>
        <dbReference type="SAM" id="SignalP"/>
    </source>
</evidence>
<dbReference type="PROSITE" id="PS00134">
    <property type="entry name" value="TRYPSIN_HIS"/>
    <property type="match status" value="1"/>
</dbReference>
<reference evidence="10" key="2">
    <citation type="submission" date="2025-08" db="UniProtKB">
        <authorList>
            <consortium name="Ensembl"/>
        </authorList>
    </citation>
    <scope>IDENTIFICATION</scope>
</reference>
<sequence>MKISHTLWMLALCLRLAGGERIIGGHEARPHSHPYMAFLYMFNKSTHCFSCGGFLIREDFVMTAAHCNALNINVILGAHSIKKSESTQQIKQVQKQFIFPHYQNLQHDIKLLKLKSKAILNNEVSLLPLPGDHDMAHPGTKCSVAGWGSTSRTGNSITDKLQEMNVMVLPEEECKRQYPKKFTNNLMCAGDKMHEAFKGDSGGPLVCNGVASGVVSFTSSNTELATVYTRVSAYKKWIEEVLNST</sequence>
<dbReference type="InterPro" id="IPR009003">
    <property type="entry name" value="Peptidase_S1_PA"/>
</dbReference>
<dbReference type="Proteomes" id="UP000694620">
    <property type="component" value="Chromosome 12"/>
</dbReference>
<evidence type="ECO:0000256" key="3">
    <source>
        <dbReference type="ARBA" id="ARBA00022729"/>
    </source>
</evidence>
<evidence type="ECO:0000259" key="9">
    <source>
        <dbReference type="PROSITE" id="PS50240"/>
    </source>
</evidence>
<evidence type="ECO:0000256" key="7">
    <source>
        <dbReference type="ARBA" id="ARBA00023157"/>
    </source>
</evidence>
<evidence type="ECO:0000313" key="11">
    <source>
        <dbReference type="Proteomes" id="UP000694620"/>
    </source>
</evidence>
<reference evidence="10" key="1">
    <citation type="submission" date="2021-06" db="EMBL/GenBank/DDBJ databases">
        <authorList>
            <consortium name="Wellcome Sanger Institute Data Sharing"/>
        </authorList>
    </citation>
    <scope>NUCLEOTIDE SEQUENCE [LARGE SCALE GENOMIC DNA]</scope>
</reference>
<evidence type="ECO:0000256" key="6">
    <source>
        <dbReference type="ARBA" id="ARBA00023145"/>
    </source>
</evidence>
<keyword evidence="7" id="KW-1015">Disulfide bond</keyword>
<dbReference type="RefSeq" id="XP_028672056.1">
    <property type="nucleotide sequence ID" value="XM_028816223.2"/>
</dbReference>
<dbReference type="Pfam" id="PF00089">
    <property type="entry name" value="Trypsin"/>
    <property type="match status" value="1"/>
</dbReference>
<comment type="similarity">
    <text evidence="1">Belongs to the peptidase S1 family. Snake venom subfamily.</text>
</comment>
<keyword evidence="5" id="KW-0720">Serine protease</keyword>
<dbReference type="InterPro" id="IPR018114">
    <property type="entry name" value="TRYPSIN_HIS"/>
</dbReference>
<evidence type="ECO:0000256" key="5">
    <source>
        <dbReference type="ARBA" id="ARBA00022825"/>
    </source>
</evidence>
<dbReference type="InterPro" id="IPR001314">
    <property type="entry name" value="Peptidase_S1A"/>
</dbReference>
<dbReference type="SMART" id="SM00020">
    <property type="entry name" value="Tryp_SPc"/>
    <property type="match status" value="1"/>
</dbReference>
<protein>
    <submittedName>
        <fullName evidence="10">Mast cell protease 1A-like</fullName>
    </submittedName>
</protein>
<organism evidence="10 11">
    <name type="scientific">Erpetoichthys calabaricus</name>
    <name type="common">Rope fish</name>
    <name type="synonym">Calamoichthys calabaricus</name>
    <dbReference type="NCBI Taxonomy" id="27687"/>
    <lineage>
        <taxon>Eukaryota</taxon>
        <taxon>Metazoa</taxon>
        <taxon>Chordata</taxon>
        <taxon>Craniata</taxon>
        <taxon>Vertebrata</taxon>
        <taxon>Euteleostomi</taxon>
        <taxon>Actinopterygii</taxon>
        <taxon>Polypteriformes</taxon>
        <taxon>Polypteridae</taxon>
        <taxon>Erpetoichthys</taxon>
    </lineage>
</organism>
<dbReference type="FunFam" id="2.40.10.10:FF:000010">
    <property type="entry name" value="Kallikrein related peptidase 11"/>
    <property type="match status" value="1"/>
</dbReference>
<dbReference type="SUPFAM" id="SSF50494">
    <property type="entry name" value="Trypsin-like serine proteases"/>
    <property type="match status" value="1"/>
</dbReference>
<dbReference type="GeneID" id="114662633"/>
<keyword evidence="4" id="KW-0378">Hydrolase</keyword>
<keyword evidence="3 8" id="KW-0732">Signal</keyword>
<dbReference type="GO" id="GO:0004252">
    <property type="term" value="F:serine-type endopeptidase activity"/>
    <property type="evidence" value="ECO:0007669"/>
    <property type="project" value="InterPro"/>
</dbReference>
<evidence type="ECO:0000256" key="4">
    <source>
        <dbReference type="ARBA" id="ARBA00022801"/>
    </source>
</evidence>
<evidence type="ECO:0000313" key="10">
    <source>
        <dbReference type="Ensembl" id="ENSECRP00000020178.1"/>
    </source>
</evidence>
<dbReference type="Gene3D" id="2.40.10.10">
    <property type="entry name" value="Trypsin-like serine proteases"/>
    <property type="match status" value="2"/>
</dbReference>
<feature type="chain" id="PRO_5034313552" evidence="8">
    <location>
        <begin position="20"/>
        <end position="245"/>
    </location>
</feature>
<gene>
    <name evidence="10" type="primary">LOC114662633</name>
</gene>
<dbReference type="AlphaFoldDB" id="A0A8C4XC66"/>
<feature type="domain" description="Peptidase S1" evidence="9">
    <location>
        <begin position="22"/>
        <end position="243"/>
    </location>
</feature>
<dbReference type="PRINTS" id="PR00722">
    <property type="entry name" value="CHYMOTRYPSIN"/>
</dbReference>
<dbReference type="InterPro" id="IPR043504">
    <property type="entry name" value="Peptidase_S1_PA_chymotrypsin"/>
</dbReference>
<dbReference type="Ensembl" id="ENSECRT00000020615.1">
    <property type="protein sequence ID" value="ENSECRP00000020178.1"/>
    <property type="gene ID" value="ENSECRG00000013565.1"/>
</dbReference>